<reference evidence="3" key="2">
    <citation type="submission" date="2018-12" db="EMBL/GenBank/DDBJ databases">
        <title>Maribacter lutimaris sp. nov., isolated from marine sediment.</title>
        <authorList>
            <person name="Kim K.K."/>
        </authorList>
    </citation>
    <scope>NUCLEOTIDE SEQUENCE [LARGE SCALE GENOMIC DNA]</scope>
    <source>
        <strain evidence="3">PoM-212</strain>
    </source>
</reference>
<sequence length="264" mass="28197">MKILKNTLKNLSLLATVLILGYSCSDDAEKDNNDIVLSQADLEAVLETDDIVGGIDVALFELYNNNGSTGKTLLNECYSAQYTDTGYVATFNNCVLNGTENINGTLTVTYDTDGEQGSFSASYVDFYVGEIKINGTRSYQLSANSEGNSVSFSVTSNLTVEMADGSLISDEGERSFTLTFGDSLESTTYSIAGTWTVVYEGNTYNVTVNAPLTSSVNCGYVAAGDMTVSKNGLTVNVDFGDSTCDNVATITYPNGVVEEITLRD</sequence>
<dbReference type="OrthoDB" id="1114031at2"/>
<organism evidence="2 3">
    <name type="scientific">Maribacter algicola</name>
    <dbReference type="NCBI Taxonomy" id="2498892"/>
    <lineage>
        <taxon>Bacteria</taxon>
        <taxon>Pseudomonadati</taxon>
        <taxon>Bacteroidota</taxon>
        <taxon>Flavobacteriia</taxon>
        <taxon>Flavobacteriales</taxon>
        <taxon>Flavobacteriaceae</taxon>
        <taxon>Maribacter</taxon>
    </lineage>
</organism>
<protein>
    <recommendedName>
        <fullName evidence="4">Lipocalin-like domain-containing protein</fullName>
    </recommendedName>
</protein>
<gene>
    <name evidence="2" type="ORF">DZC72_11540</name>
</gene>
<feature type="signal peptide" evidence="1">
    <location>
        <begin position="1"/>
        <end position="28"/>
    </location>
</feature>
<evidence type="ECO:0000313" key="3">
    <source>
        <dbReference type="Proteomes" id="UP000286990"/>
    </source>
</evidence>
<dbReference type="EMBL" id="QUSX01000002">
    <property type="protein sequence ID" value="RRQ48343.1"/>
    <property type="molecule type" value="Genomic_DNA"/>
</dbReference>
<accession>A0A426RH98</accession>
<evidence type="ECO:0008006" key="4">
    <source>
        <dbReference type="Google" id="ProtNLM"/>
    </source>
</evidence>
<dbReference type="Proteomes" id="UP000286990">
    <property type="component" value="Unassembled WGS sequence"/>
</dbReference>
<keyword evidence="3" id="KW-1185">Reference proteome</keyword>
<proteinExistence type="predicted"/>
<name>A0A426RH98_9FLAO</name>
<keyword evidence="1" id="KW-0732">Signal</keyword>
<dbReference type="PROSITE" id="PS51257">
    <property type="entry name" value="PROKAR_LIPOPROTEIN"/>
    <property type="match status" value="1"/>
</dbReference>
<comment type="caution">
    <text evidence="2">The sequence shown here is derived from an EMBL/GenBank/DDBJ whole genome shotgun (WGS) entry which is preliminary data.</text>
</comment>
<evidence type="ECO:0000313" key="2">
    <source>
        <dbReference type="EMBL" id="RRQ48343.1"/>
    </source>
</evidence>
<dbReference type="RefSeq" id="WP_125223062.1">
    <property type="nucleotide sequence ID" value="NZ_QUSX01000002.1"/>
</dbReference>
<feature type="chain" id="PRO_5018967190" description="Lipocalin-like domain-containing protein" evidence="1">
    <location>
        <begin position="29"/>
        <end position="264"/>
    </location>
</feature>
<dbReference type="AlphaFoldDB" id="A0A426RH98"/>
<reference evidence="3" key="1">
    <citation type="submission" date="2018-08" db="EMBL/GenBank/DDBJ databases">
        <authorList>
            <person name="Khan S.A."/>
            <person name="J S.E."/>
        </authorList>
    </citation>
    <scope>NUCLEOTIDE SEQUENCE [LARGE SCALE GENOMIC DNA]</scope>
    <source>
        <strain evidence="3">PoM-212</strain>
    </source>
</reference>
<evidence type="ECO:0000256" key="1">
    <source>
        <dbReference type="SAM" id="SignalP"/>
    </source>
</evidence>